<sequence>MPTVQHFEIPADDVERALKFYKGVFDWTMQKLGNPEDPMKDYWFFDTKDENGNKGIGGGLMKRQAPEHSVTNYITVPSVDDYASKIEEAGGKVIMPKTEIPEMGFIIVFLDTENNMFGLYEAIKK</sequence>
<feature type="domain" description="VOC" evidence="1">
    <location>
        <begin position="3"/>
        <end position="122"/>
    </location>
</feature>
<keyword evidence="3" id="KW-1185">Reference proteome</keyword>
<dbReference type="OrthoDB" id="134577at2157"/>
<proteinExistence type="predicted"/>
<evidence type="ECO:0000313" key="3">
    <source>
        <dbReference type="Proteomes" id="UP000315289"/>
    </source>
</evidence>
<dbReference type="PANTHER" id="PTHR33993">
    <property type="entry name" value="GLYOXALASE-RELATED"/>
    <property type="match status" value="1"/>
</dbReference>
<dbReference type="RefSeq" id="WP_144729097.1">
    <property type="nucleotide sequence ID" value="NZ_ML675579.1"/>
</dbReference>
<name>A0A557SY99_9ARCH</name>
<dbReference type="PANTHER" id="PTHR33993:SF2">
    <property type="entry name" value="VOC DOMAIN-CONTAINING PROTEIN"/>
    <property type="match status" value="1"/>
</dbReference>
<dbReference type="Proteomes" id="UP000315289">
    <property type="component" value="Unassembled WGS sequence"/>
</dbReference>
<dbReference type="InterPro" id="IPR004360">
    <property type="entry name" value="Glyas_Fos-R_dOase_dom"/>
</dbReference>
<dbReference type="Pfam" id="PF00903">
    <property type="entry name" value="Glyoxalase"/>
    <property type="match status" value="1"/>
</dbReference>
<dbReference type="InterPro" id="IPR052164">
    <property type="entry name" value="Anthracycline_SecMetBiosynth"/>
</dbReference>
<dbReference type="InterPro" id="IPR029068">
    <property type="entry name" value="Glyas_Bleomycin-R_OHBP_Dase"/>
</dbReference>
<dbReference type="AlphaFoldDB" id="A0A557SY99"/>
<dbReference type="InterPro" id="IPR037523">
    <property type="entry name" value="VOC_core"/>
</dbReference>
<protein>
    <submittedName>
        <fullName evidence="2">Glyoxalase/bleomycin resistance protein</fullName>
    </submittedName>
</protein>
<evidence type="ECO:0000313" key="2">
    <source>
        <dbReference type="EMBL" id="TVP41587.1"/>
    </source>
</evidence>
<evidence type="ECO:0000259" key="1">
    <source>
        <dbReference type="PROSITE" id="PS51819"/>
    </source>
</evidence>
<reference evidence="2 3" key="1">
    <citation type="journal article" date="2019" name="Front. Microbiol.">
        <title>Ammonia Oxidation by the Arctic Terrestrial Thaumarchaeote Candidatus Nitrosocosmicus arcticus Is Stimulated by Increasing Temperatures.</title>
        <authorList>
            <person name="Alves R.J.E."/>
            <person name="Kerou M."/>
            <person name="Zappe A."/>
            <person name="Bittner R."/>
            <person name="Abby S.S."/>
            <person name="Schmidt H.A."/>
            <person name="Pfeifer K."/>
            <person name="Schleper C."/>
        </authorList>
    </citation>
    <scope>NUCLEOTIDE SEQUENCE [LARGE SCALE GENOMIC DNA]</scope>
    <source>
        <strain evidence="2 3">Kfb</strain>
    </source>
</reference>
<dbReference type="SUPFAM" id="SSF54593">
    <property type="entry name" value="Glyoxalase/Bleomycin resistance protein/Dihydroxybiphenyl dioxygenase"/>
    <property type="match status" value="1"/>
</dbReference>
<comment type="caution">
    <text evidence="2">The sequence shown here is derived from an EMBL/GenBank/DDBJ whole genome shotgun (WGS) entry which is preliminary data.</text>
</comment>
<dbReference type="CDD" id="cd07247">
    <property type="entry name" value="SgaA_N_like"/>
    <property type="match status" value="1"/>
</dbReference>
<dbReference type="Gene3D" id="3.10.180.10">
    <property type="entry name" value="2,3-Dihydroxybiphenyl 1,2-Dioxygenase, domain 1"/>
    <property type="match status" value="1"/>
</dbReference>
<dbReference type="EMBL" id="VOAH01000003">
    <property type="protein sequence ID" value="TVP41587.1"/>
    <property type="molecule type" value="Genomic_DNA"/>
</dbReference>
<dbReference type="PROSITE" id="PS51819">
    <property type="entry name" value="VOC"/>
    <property type="match status" value="1"/>
</dbReference>
<accession>A0A557SY99</accession>
<organism evidence="2 3">
    <name type="scientific">Candidatus Nitrosocosmicus arcticus</name>
    <dbReference type="NCBI Taxonomy" id="2035267"/>
    <lineage>
        <taxon>Archaea</taxon>
        <taxon>Nitrososphaerota</taxon>
        <taxon>Nitrososphaeria</taxon>
        <taxon>Nitrososphaerales</taxon>
        <taxon>Nitrososphaeraceae</taxon>
        <taxon>Candidatus Nitrosocosmicus</taxon>
    </lineage>
</organism>
<gene>
    <name evidence="2" type="ORF">NARC_30302</name>
</gene>